<dbReference type="InterPro" id="IPR050229">
    <property type="entry name" value="GlpE_sulfurtransferase"/>
</dbReference>
<keyword evidence="4" id="KW-1185">Reference proteome</keyword>
<sequence length="127" mass="14345">MKKIVVAGVFSFMLLTIGCQQQPFTSLSPQKYRNQQHQNTGVVVDVRTPAEFNTGHLANAQNSDWRSGQFVTDIKQWDKEKTYYLYCATGNRSGQAMQLMKEAGFKKVYNLGGYKELKAAGLLVEEE</sequence>
<accession>A0ABW2DPE6</accession>
<reference evidence="4" key="1">
    <citation type="journal article" date="2019" name="Int. J. Syst. Evol. Microbiol.">
        <title>The Global Catalogue of Microorganisms (GCM) 10K type strain sequencing project: providing services to taxonomists for standard genome sequencing and annotation.</title>
        <authorList>
            <consortium name="The Broad Institute Genomics Platform"/>
            <consortium name="The Broad Institute Genome Sequencing Center for Infectious Disease"/>
            <person name="Wu L."/>
            <person name="Ma J."/>
        </authorList>
    </citation>
    <scope>NUCLEOTIDE SEQUENCE [LARGE SCALE GENOMIC DNA]</scope>
    <source>
        <strain evidence="4">CGMCC 4.7393</strain>
    </source>
</reference>
<feature type="signal peptide" evidence="1">
    <location>
        <begin position="1"/>
        <end position="21"/>
    </location>
</feature>
<dbReference type="Pfam" id="PF00581">
    <property type="entry name" value="Rhodanese"/>
    <property type="match status" value="1"/>
</dbReference>
<organism evidence="3 4">
    <name type="scientific">Rufibacter roseus</name>
    <dbReference type="NCBI Taxonomy" id="1567108"/>
    <lineage>
        <taxon>Bacteria</taxon>
        <taxon>Pseudomonadati</taxon>
        <taxon>Bacteroidota</taxon>
        <taxon>Cytophagia</taxon>
        <taxon>Cytophagales</taxon>
        <taxon>Hymenobacteraceae</taxon>
        <taxon>Rufibacter</taxon>
    </lineage>
</organism>
<feature type="chain" id="PRO_5046360894" evidence="1">
    <location>
        <begin position="22"/>
        <end position="127"/>
    </location>
</feature>
<dbReference type="PANTHER" id="PTHR43031:SF7">
    <property type="entry name" value="NITRIC OXIDE REDUCTASE FLRD-NAD(+) REDUCTASE"/>
    <property type="match status" value="1"/>
</dbReference>
<dbReference type="RefSeq" id="WP_074988359.1">
    <property type="nucleotide sequence ID" value="NZ_JBHSYQ010000016.1"/>
</dbReference>
<evidence type="ECO:0000313" key="3">
    <source>
        <dbReference type="EMBL" id="MFC6999711.1"/>
    </source>
</evidence>
<protein>
    <submittedName>
        <fullName evidence="3">Rhodanese-like domain-containing protein</fullName>
    </submittedName>
</protein>
<dbReference type="Gene3D" id="3.40.250.10">
    <property type="entry name" value="Rhodanese-like domain"/>
    <property type="match status" value="1"/>
</dbReference>
<proteinExistence type="predicted"/>
<dbReference type="PANTHER" id="PTHR43031">
    <property type="entry name" value="FAD-DEPENDENT OXIDOREDUCTASE"/>
    <property type="match status" value="1"/>
</dbReference>
<evidence type="ECO:0000256" key="1">
    <source>
        <dbReference type="SAM" id="SignalP"/>
    </source>
</evidence>
<dbReference type="SUPFAM" id="SSF52821">
    <property type="entry name" value="Rhodanese/Cell cycle control phosphatase"/>
    <property type="match status" value="1"/>
</dbReference>
<evidence type="ECO:0000259" key="2">
    <source>
        <dbReference type="PROSITE" id="PS50206"/>
    </source>
</evidence>
<comment type="caution">
    <text evidence="3">The sequence shown here is derived from an EMBL/GenBank/DDBJ whole genome shotgun (WGS) entry which is preliminary data.</text>
</comment>
<dbReference type="Proteomes" id="UP001596405">
    <property type="component" value="Unassembled WGS sequence"/>
</dbReference>
<evidence type="ECO:0000313" key="4">
    <source>
        <dbReference type="Proteomes" id="UP001596405"/>
    </source>
</evidence>
<dbReference type="EMBL" id="JBHSYQ010000016">
    <property type="protein sequence ID" value="MFC6999711.1"/>
    <property type="molecule type" value="Genomic_DNA"/>
</dbReference>
<gene>
    <name evidence="3" type="ORF">ACFQHR_18900</name>
</gene>
<dbReference type="CDD" id="cd00158">
    <property type="entry name" value="RHOD"/>
    <property type="match status" value="1"/>
</dbReference>
<dbReference type="SMART" id="SM00450">
    <property type="entry name" value="RHOD"/>
    <property type="match status" value="1"/>
</dbReference>
<dbReference type="PROSITE" id="PS50206">
    <property type="entry name" value="RHODANESE_3"/>
    <property type="match status" value="1"/>
</dbReference>
<dbReference type="InterPro" id="IPR001763">
    <property type="entry name" value="Rhodanese-like_dom"/>
</dbReference>
<feature type="domain" description="Rhodanese" evidence="2">
    <location>
        <begin position="37"/>
        <end position="126"/>
    </location>
</feature>
<name>A0ABW2DPE6_9BACT</name>
<dbReference type="PROSITE" id="PS51257">
    <property type="entry name" value="PROKAR_LIPOPROTEIN"/>
    <property type="match status" value="1"/>
</dbReference>
<dbReference type="InterPro" id="IPR036873">
    <property type="entry name" value="Rhodanese-like_dom_sf"/>
</dbReference>
<keyword evidence="1" id="KW-0732">Signal</keyword>